<accession>A0A1W1BSX3</accession>
<feature type="transmembrane region" description="Helical" evidence="1">
    <location>
        <begin position="122"/>
        <end position="144"/>
    </location>
</feature>
<dbReference type="InterPro" id="IPR003362">
    <property type="entry name" value="Bact_transf"/>
</dbReference>
<name>A0A1W1BSX3_9ZZZZ</name>
<keyword evidence="3" id="KW-0808">Transferase</keyword>
<keyword evidence="1" id="KW-0812">Transmembrane</keyword>
<dbReference type="PANTHER" id="PTHR30576:SF0">
    <property type="entry name" value="UNDECAPRENYL-PHOSPHATE N-ACETYLGALACTOSAMINYL 1-PHOSPHATE TRANSFERASE-RELATED"/>
    <property type="match status" value="1"/>
</dbReference>
<evidence type="ECO:0000256" key="1">
    <source>
        <dbReference type="SAM" id="Phobius"/>
    </source>
</evidence>
<keyword evidence="1" id="KW-0472">Membrane</keyword>
<dbReference type="AlphaFoldDB" id="A0A1W1BSX3"/>
<reference evidence="3" key="1">
    <citation type="submission" date="2016-10" db="EMBL/GenBank/DDBJ databases">
        <authorList>
            <person name="de Groot N.N."/>
        </authorList>
    </citation>
    <scope>NUCLEOTIDE SEQUENCE</scope>
</reference>
<keyword evidence="1" id="KW-1133">Transmembrane helix</keyword>
<dbReference type="Pfam" id="PF02397">
    <property type="entry name" value="Bac_transf"/>
    <property type="match status" value="1"/>
</dbReference>
<dbReference type="PANTHER" id="PTHR30576">
    <property type="entry name" value="COLANIC BIOSYNTHESIS UDP-GLUCOSE LIPID CARRIER TRANSFERASE"/>
    <property type="match status" value="1"/>
</dbReference>
<feature type="domain" description="Bacterial sugar transferase" evidence="2">
    <location>
        <begin position="120"/>
        <end position="303"/>
    </location>
</feature>
<gene>
    <name evidence="3" type="ORF">MNB_SV-9-426</name>
</gene>
<dbReference type="GO" id="GO:0016780">
    <property type="term" value="F:phosphotransferase activity, for other substituted phosphate groups"/>
    <property type="evidence" value="ECO:0007669"/>
    <property type="project" value="TreeGrafter"/>
</dbReference>
<evidence type="ECO:0000259" key="2">
    <source>
        <dbReference type="Pfam" id="PF02397"/>
    </source>
</evidence>
<organism evidence="3">
    <name type="scientific">hydrothermal vent metagenome</name>
    <dbReference type="NCBI Taxonomy" id="652676"/>
    <lineage>
        <taxon>unclassified sequences</taxon>
        <taxon>metagenomes</taxon>
        <taxon>ecological metagenomes</taxon>
    </lineage>
</organism>
<protein>
    <submittedName>
        <fullName evidence="3">FIG071646: Sugar transferase</fullName>
    </submittedName>
</protein>
<dbReference type="EMBL" id="FPHG01000031">
    <property type="protein sequence ID" value="SFV56623.1"/>
    <property type="molecule type" value="Genomic_DNA"/>
</dbReference>
<sequence>MIVLGMQYIFTSLELEVLKNDFKKISFIDYNNKKPEDVINEINIYLNENSDRLIILNTKAEIPNNLLSYLTTLELKGTNFLTISKFLEKYLYKFHINDNRVDVSYLIDIKRFTLRQYILKRAIDFIGIAFIAFFSSPVMLYSIYRIKKESPDGDIIFTQNRVGLNGEEFKCYKFRSMIPNAENGKPKFASKNDDRTFPWGESMRKKRFDELPQMWNVIKGDMHLIGPRPERKYWVEQFEKEIPYYNERHIVRPGITGWAQIRYPYGENAEDAKHKLMYDLYYIKNWSVAFEFLVVWKTSFVVFGKKGI</sequence>
<evidence type="ECO:0000313" key="3">
    <source>
        <dbReference type="EMBL" id="SFV56623.1"/>
    </source>
</evidence>
<proteinExistence type="predicted"/>